<feature type="domain" description="Cellobiose dehydrogenase-like cytochrome" evidence="2">
    <location>
        <begin position="34"/>
        <end position="195"/>
    </location>
</feature>
<evidence type="ECO:0000313" key="4">
    <source>
        <dbReference type="Proteomes" id="UP001321749"/>
    </source>
</evidence>
<protein>
    <recommendedName>
        <fullName evidence="2">Cellobiose dehydrogenase-like cytochrome domain-containing protein</fullName>
    </recommendedName>
</protein>
<keyword evidence="4" id="KW-1185">Reference proteome</keyword>
<evidence type="ECO:0000313" key="3">
    <source>
        <dbReference type="EMBL" id="KAK4457491.1"/>
    </source>
</evidence>
<reference evidence="3" key="2">
    <citation type="submission" date="2023-06" db="EMBL/GenBank/DDBJ databases">
        <authorList>
            <consortium name="Lawrence Berkeley National Laboratory"/>
            <person name="Mondo S.J."/>
            <person name="Hensen N."/>
            <person name="Bonometti L."/>
            <person name="Westerberg I."/>
            <person name="Brannstrom I.O."/>
            <person name="Guillou S."/>
            <person name="Cros-Aarteil S."/>
            <person name="Calhoun S."/>
            <person name="Haridas S."/>
            <person name="Kuo A."/>
            <person name="Pangilinan J."/>
            <person name="Riley R."/>
            <person name="Labutti K."/>
            <person name="Andreopoulos B."/>
            <person name="Lipzen A."/>
            <person name="Chen C."/>
            <person name="Yanf M."/>
            <person name="Daum C."/>
            <person name="Ng V."/>
            <person name="Clum A."/>
            <person name="Steindorff A."/>
            <person name="Ohm R."/>
            <person name="Martin F."/>
            <person name="Silar P."/>
            <person name="Natvig D."/>
            <person name="Lalanne C."/>
            <person name="Gautier V."/>
            <person name="Ament-Velasquez S.L."/>
            <person name="Kruys A."/>
            <person name="Hutchinson M.I."/>
            <person name="Powell A.J."/>
            <person name="Barry K."/>
            <person name="Miller A.N."/>
            <person name="Grigoriev I.V."/>
            <person name="Debuchy R."/>
            <person name="Gladieux P."/>
            <person name="Thoren M.H."/>
            <person name="Johannesson H."/>
        </authorList>
    </citation>
    <scope>NUCLEOTIDE SEQUENCE</scope>
    <source>
        <strain evidence="3">PSN324</strain>
    </source>
</reference>
<dbReference type="Gene3D" id="2.60.40.1210">
    <property type="entry name" value="Cellobiose dehydrogenase, cytochrome domain"/>
    <property type="match status" value="1"/>
</dbReference>
<organism evidence="3 4">
    <name type="scientific">Cladorrhinum samala</name>
    <dbReference type="NCBI Taxonomy" id="585594"/>
    <lineage>
        <taxon>Eukaryota</taxon>
        <taxon>Fungi</taxon>
        <taxon>Dikarya</taxon>
        <taxon>Ascomycota</taxon>
        <taxon>Pezizomycotina</taxon>
        <taxon>Sordariomycetes</taxon>
        <taxon>Sordariomycetidae</taxon>
        <taxon>Sordariales</taxon>
        <taxon>Podosporaceae</taxon>
        <taxon>Cladorrhinum</taxon>
    </lineage>
</organism>
<name>A0AAV9HEH5_9PEZI</name>
<dbReference type="AlphaFoldDB" id="A0AAV9HEH5"/>
<dbReference type="CDD" id="cd09630">
    <property type="entry name" value="CDH_like_cytochrome"/>
    <property type="match status" value="1"/>
</dbReference>
<feature type="signal peptide" evidence="1">
    <location>
        <begin position="1"/>
        <end position="23"/>
    </location>
</feature>
<comment type="caution">
    <text evidence="3">The sequence shown here is derived from an EMBL/GenBank/DDBJ whole genome shotgun (WGS) entry which is preliminary data.</text>
</comment>
<proteinExistence type="predicted"/>
<dbReference type="Pfam" id="PF16010">
    <property type="entry name" value="CDH-cyt"/>
    <property type="match status" value="1"/>
</dbReference>
<gene>
    <name evidence="3" type="ORF">QBC42DRAFT_291537</name>
</gene>
<accession>A0AAV9HEH5</accession>
<evidence type="ECO:0000256" key="1">
    <source>
        <dbReference type="SAM" id="SignalP"/>
    </source>
</evidence>
<dbReference type="SUPFAM" id="SSF49344">
    <property type="entry name" value="CBD9-like"/>
    <property type="match status" value="1"/>
</dbReference>
<sequence length="196" mass="21451">MLGTMKHTLAAILLLLAERGCLAQTYNEMTPSTYTHPPTNLTFSTWTDPDQIFTFGLASPPANSSAVDYTGLLRCKTPGWCGFSHGPSMLDNLLLVAYLSPTGQVQREFRFAPGADGYFEPPPYAESSMVQLEQLDATVNDDGEEFEIVYKCRGCIGNDGIKGLGYAVGLDRPVKGDEENQARLEFHVGGYGVWEL</sequence>
<keyword evidence="1" id="KW-0732">Signal</keyword>
<dbReference type="EMBL" id="MU865112">
    <property type="protein sequence ID" value="KAK4457491.1"/>
    <property type="molecule type" value="Genomic_DNA"/>
</dbReference>
<dbReference type="InterPro" id="IPR015920">
    <property type="entry name" value="Cellobiose_DH-like_cyt"/>
</dbReference>
<dbReference type="Proteomes" id="UP001321749">
    <property type="component" value="Unassembled WGS sequence"/>
</dbReference>
<evidence type="ECO:0000259" key="2">
    <source>
        <dbReference type="Pfam" id="PF16010"/>
    </source>
</evidence>
<reference evidence="3" key="1">
    <citation type="journal article" date="2023" name="Mol. Phylogenet. Evol.">
        <title>Genome-scale phylogeny and comparative genomics of the fungal order Sordariales.</title>
        <authorList>
            <person name="Hensen N."/>
            <person name="Bonometti L."/>
            <person name="Westerberg I."/>
            <person name="Brannstrom I.O."/>
            <person name="Guillou S."/>
            <person name="Cros-Aarteil S."/>
            <person name="Calhoun S."/>
            <person name="Haridas S."/>
            <person name="Kuo A."/>
            <person name="Mondo S."/>
            <person name="Pangilinan J."/>
            <person name="Riley R."/>
            <person name="LaButti K."/>
            <person name="Andreopoulos B."/>
            <person name="Lipzen A."/>
            <person name="Chen C."/>
            <person name="Yan M."/>
            <person name="Daum C."/>
            <person name="Ng V."/>
            <person name="Clum A."/>
            <person name="Steindorff A."/>
            <person name="Ohm R.A."/>
            <person name="Martin F."/>
            <person name="Silar P."/>
            <person name="Natvig D.O."/>
            <person name="Lalanne C."/>
            <person name="Gautier V."/>
            <person name="Ament-Velasquez S.L."/>
            <person name="Kruys A."/>
            <person name="Hutchinson M.I."/>
            <person name="Powell A.J."/>
            <person name="Barry K."/>
            <person name="Miller A.N."/>
            <person name="Grigoriev I.V."/>
            <person name="Debuchy R."/>
            <person name="Gladieux P."/>
            <person name="Hiltunen Thoren M."/>
            <person name="Johannesson H."/>
        </authorList>
    </citation>
    <scope>NUCLEOTIDE SEQUENCE</scope>
    <source>
        <strain evidence="3">PSN324</strain>
    </source>
</reference>
<feature type="chain" id="PRO_5043664660" description="Cellobiose dehydrogenase-like cytochrome domain-containing protein" evidence="1">
    <location>
        <begin position="24"/>
        <end position="196"/>
    </location>
</feature>